<feature type="transmembrane region" description="Helical" evidence="8">
    <location>
        <begin position="257"/>
        <end position="276"/>
    </location>
</feature>
<keyword evidence="10" id="KW-1185">Reference proteome</keyword>
<dbReference type="AlphaFoldDB" id="A0A838XQ28"/>
<keyword evidence="5 8" id="KW-0812">Transmembrane</keyword>
<evidence type="ECO:0000256" key="8">
    <source>
        <dbReference type="SAM" id="Phobius"/>
    </source>
</evidence>
<evidence type="ECO:0000256" key="2">
    <source>
        <dbReference type="ARBA" id="ARBA00010145"/>
    </source>
</evidence>
<evidence type="ECO:0000256" key="5">
    <source>
        <dbReference type="ARBA" id="ARBA00022692"/>
    </source>
</evidence>
<keyword evidence="6 8" id="KW-1133">Transmembrane helix</keyword>
<feature type="transmembrane region" description="Helical" evidence="8">
    <location>
        <begin position="127"/>
        <end position="149"/>
    </location>
</feature>
<feature type="transmembrane region" description="Helical" evidence="8">
    <location>
        <begin position="232"/>
        <end position="251"/>
    </location>
</feature>
<feature type="transmembrane region" description="Helical" evidence="8">
    <location>
        <begin position="60"/>
        <end position="83"/>
    </location>
</feature>
<dbReference type="EMBL" id="JACEON010000002">
    <property type="protein sequence ID" value="MBA4610696.1"/>
    <property type="molecule type" value="Genomic_DNA"/>
</dbReference>
<feature type="transmembrane region" description="Helical" evidence="8">
    <location>
        <begin position="6"/>
        <end position="26"/>
    </location>
</feature>
<accession>A0A838XQ28</accession>
<dbReference type="InterPro" id="IPR004776">
    <property type="entry name" value="Mem_transp_PIN-like"/>
</dbReference>
<evidence type="ECO:0000313" key="10">
    <source>
        <dbReference type="Proteomes" id="UP000559404"/>
    </source>
</evidence>
<feature type="transmembrane region" description="Helical" evidence="8">
    <location>
        <begin position="170"/>
        <end position="192"/>
    </location>
</feature>
<dbReference type="GO" id="GO:0005886">
    <property type="term" value="C:plasma membrane"/>
    <property type="evidence" value="ECO:0007669"/>
    <property type="project" value="UniProtKB-SubCell"/>
</dbReference>
<keyword evidence="4" id="KW-1003">Cell membrane</keyword>
<reference evidence="9 10" key="2">
    <citation type="submission" date="2020-08" db="EMBL/GenBank/DDBJ databases">
        <title>Stappia taiwanensis sp. nov., isolated from a coastal thermal spring.</title>
        <authorList>
            <person name="Kampfer P."/>
        </authorList>
    </citation>
    <scope>NUCLEOTIDE SEQUENCE [LARGE SCALE GENOMIC DNA]</scope>
    <source>
        <strain evidence="9 10">DSM 23284</strain>
    </source>
</reference>
<evidence type="ECO:0000313" key="9">
    <source>
        <dbReference type="EMBL" id="MBA4610696.1"/>
    </source>
</evidence>
<protein>
    <submittedName>
        <fullName evidence="9">AEC family transporter</fullName>
    </submittedName>
</protein>
<evidence type="ECO:0000256" key="3">
    <source>
        <dbReference type="ARBA" id="ARBA00022448"/>
    </source>
</evidence>
<name>A0A838XQ28_9HYPH</name>
<feature type="transmembrane region" description="Helical" evidence="8">
    <location>
        <begin position="288"/>
        <end position="307"/>
    </location>
</feature>
<dbReference type="GO" id="GO:0055085">
    <property type="term" value="P:transmembrane transport"/>
    <property type="evidence" value="ECO:0007669"/>
    <property type="project" value="InterPro"/>
</dbReference>
<comment type="similarity">
    <text evidence="2">Belongs to the auxin efflux carrier (TC 2.A.69) family.</text>
</comment>
<evidence type="ECO:0000256" key="1">
    <source>
        <dbReference type="ARBA" id="ARBA00004651"/>
    </source>
</evidence>
<keyword evidence="7 8" id="KW-0472">Membrane</keyword>
<sequence>MSGVLNALIPVLLVIAAGHVVARMGLITGDQWRGIEKITYFLLFPAIIISNVARTDFMALPAFGMSATLVLSILAMAVLGLALQPLLKRAFAIDGPRFTSIFQGAIRWNTFVALAIADELLGADGVALLAVAIVAMVPLLNVICVLVLSRFASGSAPGARKLILDLLKNPFIWSTGLGLALNVSGLPLPGFAWSTLTILGSAALPIGIVCVGAGLDLNALRRPGPALTTATLLKLLVMPAFGVLFASLIGLDGPARIAVLIALSVPSAGGSFLLARQMGGDAKLMAEILTLQTLAAALTMPLVLLLAV</sequence>
<organism evidence="9 10">
    <name type="scientific">Stappia taiwanensis</name>
    <dbReference type="NCBI Taxonomy" id="992267"/>
    <lineage>
        <taxon>Bacteria</taxon>
        <taxon>Pseudomonadati</taxon>
        <taxon>Pseudomonadota</taxon>
        <taxon>Alphaproteobacteria</taxon>
        <taxon>Hyphomicrobiales</taxon>
        <taxon>Stappiaceae</taxon>
        <taxon>Stappia</taxon>
    </lineage>
</organism>
<dbReference type="InterPro" id="IPR038770">
    <property type="entry name" value="Na+/solute_symporter_sf"/>
</dbReference>
<keyword evidence="3" id="KW-0813">Transport</keyword>
<dbReference type="Proteomes" id="UP000559404">
    <property type="component" value="Unassembled WGS sequence"/>
</dbReference>
<evidence type="ECO:0000256" key="6">
    <source>
        <dbReference type="ARBA" id="ARBA00022989"/>
    </source>
</evidence>
<comment type="subcellular location">
    <subcellularLocation>
        <location evidence="1">Cell membrane</location>
        <topology evidence="1">Multi-pass membrane protein</topology>
    </subcellularLocation>
</comment>
<feature type="transmembrane region" description="Helical" evidence="8">
    <location>
        <begin position="38"/>
        <end position="54"/>
    </location>
</feature>
<reference evidence="9 10" key="1">
    <citation type="submission" date="2020-07" db="EMBL/GenBank/DDBJ databases">
        <authorList>
            <person name="Li M."/>
        </authorList>
    </citation>
    <scope>NUCLEOTIDE SEQUENCE [LARGE SCALE GENOMIC DNA]</scope>
    <source>
        <strain evidence="9 10">DSM 23284</strain>
    </source>
</reference>
<evidence type="ECO:0000256" key="7">
    <source>
        <dbReference type="ARBA" id="ARBA00023136"/>
    </source>
</evidence>
<dbReference type="Pfam" id="PF03547">
    <property type="entry name" value="Mem_trans"/>
    <property type="match status" value="1"/>
</dbReference>
<dbReference type="Gene3D" id="1.20.1530.20">
    <property type="match status" value="1"/>
</dbReference>
<evidence type="ECO:0000256" key="4">
    <source>
        <dbReference type="ARBA" id="ARBA00022475"/>
    </source>
</evidence>
<gene>
    <name evidence="9" type="ORF">H1W37_03455</name>
</gene>
<feature type="transmembrane region" description="Helical" evidence="8">
    <location>
        <begin position="198"/>
        <end position="220"/>
    </location>
</feature>
<comment type="caution">
    <text evidence="9">The sequence shown here is derived from an EMBL/GenBank/DDBJ whole genome shotgun (WGS) entry which is preliminary data.</text>
</comment>
<dbReference type="PANTHER" id="PTHR36838:SF4">
    <property type="entry name" value="AUXIN EFFLUX CARRIER FAMILY PROTEIN"/>
    <property type="match status" value="1"/>
</dbReference>
<dbReference type="RefSeq" id="WP_181758876.1">
    <property type="nucleotide sequence ID" value="NZ_BMCR01000002.1"/>
</dbReference>
<dbReference type="PANTHER" id="PTHR36838">
    <property type="entry name" value="AUXIN EFFLUX CARRIER FAMILY PROTEIN"/>
    <property type="match status" value="1"/>
</dbReference>
<proteinExistence type="inferred from homology"/>